<comment type="caution">
    <text evidence="2">The sequence shown here is derived from an EMBL/GenBank/DDBJ whole genome shotgun (WGS) entry which is preliminary data.</text>
</comment>
<protein>
    <submittedName>
        <fullName evidence="2">Uncharacterized protein</fullName>
    </submittedName>
</protein>
<proteinExistence type="predicted"/>
<reference evidence="2" key="1">
    <citation type="journal article" date="2021" name="Genome Biol. Evol.">
        <title>A High-Quality Reference Genome for a Parasitic Bivalve with Doubly Uniparental Inheritance (Bivalvia: Unionida).</title>
        <authorList>
            <person name="Smith C.H."/>
        </authorList>
    </citation>
    <scope>NUCLEOTIDE SEQUENCE</scope>
    <source>
        <strain evidence="2">CHS0354</strain>
    </source>
</reference>
<reference evidence="2" key="2">
    <citation type="journal article" date="2021" name="Genome Biol. Evol.">
        <title>Developing a high-quality reference genome for a parasitic bivalve with doubly uniparental inheritance (Bivalvia: Unionida).</title>
        <authorList>
            <person name="Smith C.H."/>
        </authorList>
    </citation>
    <scope>NUCLEOTIDE SEQUENCE</scope>
    <source>
        <strain evidence="2">CHS0354</strain>
        <tissue evidence="2">Mantle</tissue>
    </source>
</reference>
<feature type="region of interest" description="Disordered" evidence="1">
    <location>
        <begin position="1"/>
        <end position="26"/>
    </location>
</feature>
<dbReference type="EMBL" id="JAEAOA010000568">
    <property type="protein sequence ID" value="KAK3610353.1"/>
    <property type="molecule type" value="Genomic_DNA"/>
</dbReference>
<reference evidence="2" key="3">
    <citation type="submission" date="2023-05" db="EMBL/GenBank/DDBJ databases">
        <authorList>
            <person name="Smith C.H."/>
        </authorList>
    </citation>
    <scope>NUCLEOTIDE SEQUENCE</scope>
    <source>
        <strain evidence="2">CHS0354</strain>
        <tissue evidence="2">Mantle</tissue>
    </source>
</reference>
<sequence length="71" mass="7665">MPEATKETTRGSYQHRRRAPRATGNSYRFGCGPGVKPVSLLELAGGGLRSALSSWDWLGWCSVVLRSTIAG</sequence>
<dbReference type="Proteomes" id="UP001195483">
    <property type="component" value="Unassembled WGS sequence"/>
</dbReference>
<gene>
    <name evidence="2" type="ORF">CHS0354_008626</name>
</gene>
<evidence type="ECO:0000313" key="3">
    <source>
        <dbReference type="Proteomes" id="UP001195483"/>
    </source>
</evidence>
<organism evidence="2 3">
    <name type="scientific">Potamilus streckersoni</name>
    <dbReference type="NCBI Taxonomy" id="2493646"/>
    <lineage>
        <taxon>Eukaryota</taxon>
        <taxon>Metazoa</taxon>
        <taxon>Spiralia</taxon>
        <taxon>Lophotrochozoa</taxon>
        <taxon>Mollusca</taxon>
        <taxon>Bivalvia</taxon>
        <taxon>Autobranchia</taxon>
        <taxon>Heteroconchia</taxon>
        <taxon>Palaeoheterodonta</taxon>
        <taxon>Unionida</taxon>
        <taxon>Unionoidea</taxon>
        <taxon>Unionidae</taxon>
        <taxon>Ambleminae</taxon>
        <taxon>Lampsilini</taxon>
        <taxon>Potamilus</taxon>
    </lineage>
</organism>
<name>A0AAE0TI10_9BIVA</name>
<feature type="non-terminal residue" evidence="2">
    <location>
        <position position="1"/>
    </location>
</feature>
<evidence type="ECO:0000256" key="1">
    <source>
        <dbReference type="SAM" id="MobiDB-lite"/>
    </source>
</evidence>
<keyword evidence="3" id="KW-1185">Reference proteome</keyword>
<dbReference type="AlphaFoldDB" id="A0AAE0TI10"/>
<evidence type="ECO:0000313" key="2">
    <source>
        <dbReference type="EMBL" id="KAK3610353.1"/>
    </source>
</evidence>
<accession>A0AAE0TI10</accession>